<gene>
    <name evidence="2" type="ORF">LCGC14_3086540</name>
</gene>
<protein>
    <recommendedName>
        <fullName evidence="3">SbsA Ig-like domain-containing protein</fullName>
    </recommendedName>
</protein>
<accession>A0A0F8YJA0</accession>
<feature type="non-terminal residue" evidence="2">
    <location>
        <position position="348"/>
    </location>
</feature>
<evidence type="ECO:0000256" key="1">
    <source>
        <dbReference type="ARBA" id="ARBA00022729"/>
    </source>
</evidence>
<keyword evidence="1" id="KW-0732">Signal</keyword>
<reference evidence="2" key="1">
    <citation type="journal article" date="2015" name="Nature">
        <title>Complex archaea that bridge the gap between prokaryotes and eukaryotes.</title>
        <authorList>
            <person name="Spang A."/>
            <person name="Saw J.H."/>
            <person name="Jorgensen S.L."/>
            <person name="Zaremba-Niedzwiedzka K."/>
            <person name="Martijn J."/>
            <person name="Lind A.E."/>
            <person name="van Eijk R."/>
            <person name="Schleper C."/>
            <person name="Guy L."/>
            <person name="Ettema T.J."/>
        </authorList>
    </citation>
    <scope>NUCLEOTIDE SEQUENCE</scope>
</reference>
<dbReference type="InterPro" id="IPR014755">
    <property type="entry name" value="Cu-Rt/internalin_Ig-like"/>
</dbReference>
<dbReference type="EMBL" id="LAZR01066087">
    <property type="protein sequence ID" value="KKK54259.1"/>
    <property type="molecule type" value="Genomic_DNA"/>
</dbReference>
<dbReference type="Gene3D" id="2.60.40.1220">
    <property type="match status" value="1"/>
</dbReference>
<evidence type="ECO:0000313" key="2">
    <source>
        <dbReference type="EMBL" id="KKK54259.1"/>
    </source>
</evidence>
<dbReference type="AlphaFoldDB" id="A0A0F8YJA0"/>
<sequence length="348" mass="36478">LKPFDGASIYNSASVAMAGTEQTGAITLISNLVVPEIYSGAVNADNTVTITFSEGVYNAAGSPVSPGGDLSVSDFTIIFVQGSGTAIGATISAVTHIAGSNTVTLTLNITGTPNGQETVEIKPAAGSIYNASDNEASIANTTGTLSLKNKQTTPGLTGVYEYSSGTDVGWTNTDNPWDSTNGTHATRRVYWNTLGTADEANYLMGQSFTNFSGAGNGTKVEIGIEGYSEDSANINVHIRAVYDGTESTDYDTVTGATLAEAPASTTIHYVDVTANNGAPGTWTFADVEMLDAKIWGENNDTNTDESFYIDQVYVRVTYDAYLIITDMEDEDFYDGETGVVISGAQFGA</sequence>
<evidence type="ECO:0008006" key="3">
    <source>
        <dbReference type="Google" id="ProtNLM"/>
    </source>
</evidence>
<organism evidence="2">
    <name type="scientific">marine sediment metagenome</name>
    <dbReference type="NCBI Taxonomy" id="412755"/>
    <lineage>
        <taxon>unclassified sequences</taxon>
        <taxon>metagenomes</taxon>
        <taxon>ecological metagenomes</taxon>
    </lineage>
</organism>
<comment type="caution">
    <text evidence="2">The sequence shown here is derived from an EMBL/GenBank/DDBJ whole genome shotgun (WGS) entry which is preliminary data.</text>
</comment>
<proteinExistence type="predicted"/>
<name>A0A0F8YJA0_9ZZZZ</name>
<feature type="non-terminal residue" evidence="2">
    <location>
        <position position="1"/>
    </location>
</feature>